<organism evidence="10 11">
    <name type="scientific">Cryobacterium zhongshanensis</name>
    <dbReference type="NCBI Taxonomy" id="2928153"/>
    <lineage>
        <taxon>Bacteria</taxon>
        <taxon>Bacillati</taxon>
        <taxon>Actinomycetota</taxon>
        <taxon>Actinomycetes</taxon>
        <taxon>Micrococcales</taxon>
        <taxon>Microbacteriaceae</taxon>
        <taxon>Cryobacterium</taxon>
    </lineage>
</organism>
<keyword evidence="11" id="KW-1185">Reference proteome</keyword>
<comment type="caution">
    <text evidence="10">The sequence shown here is derived from an EMBL/GenBank/DDBJ whole genome shotgun (WGS) entry which is preliminary data.</text>
</comment>
<dbReference type="PANTHER" id="PTHR10309:SF0">
    <property type="entry name" value="MANNOSE-6-PHOSPHATE ISOMERASE"/>
    <property type="match status" value="1"/>
</dbReference>
<dbReference type="PANTHER" id="PTHR10309">
    <property type="entry name" value="MANNOSE-6-PHOSPHATE ISOMERASE"/>
    <property type="match status" value="1"/>
</dbReference>
<comment type="cofactor">
    <cofactor evidence="8">
        <name>Zn(2+)</name>
        <dbReference type="ChEBI" id="CHEBI:29105"/>
    </cofactor>
    <text evidence="8">Binds 1 zinc ion per subunit.</text>
</comment>
<keyword evidence="6 10" id="KW-0413">Isomerase</keyword>
<dbReference type="GO" id="GO:0005975">
    <property type="term" value="P:carbohydrate metabolic process"/>
    <property type="evidence" value="ECO:0007669"/>
    <property type="project" value="InterPro"/>
</dbReference>
<sequence>MFVGISNTPRDYAWGSTTAIAGLLGTTPSGKPEAELWLGAHPGSPSVITDPSRTGGAGNLVDWILADPARALGSALVAEESDAGSVPPRLPFLLKVLAAASPLSLQAHPTSERARTGFALENAAGIPLDAFDRNYRDQFHKPEIIFALSETFEALCGFRELGEVRRIVGELRALDAASENPQPGALDALESRLLGDSGLRDTVDWLLRDGRGGDTGEVAWLVERVVGLAQDAVYLAEGGAAIRFPLELATVRDLALAYPGDPGIVISLLTNRVSLKRGEVLYLPAGNIHAYLLGLGIELMAASDNVLRGGLTPKHIDVDELLDVLEFSPVPVPYLAPIVHTPGVSEYRPDVADFALVHIEASAADAAAGAADAAAGVPMRQFTLTGPGIALCTAGGFLVAGATASVTLKRGESVYITPDEGTLTFAGAGDVFLATTP</sequence>
<keyword evidence="4 8" id="KW-0479">Metal-binding</keyword>
<dbReference type="InterPro" id="IPR014710">
    <property type="entry name" value="RmlC-like_jellyroll"/>
</dbReference>
<evidence type="ECO:0000256" key="5">
    <source>
        <dbReference type="ARBA" id="ARBA00022833"/>
    </source>
</evidence>
<dbReference type="RefSeq" id="WP_243012139.1">
    <property type="nucleotide sequence ID" value="NZ_JALGAR010000002.1"/>
</dbReference>
<evidence type="ECO:0000313" key="11">
    <source>
        <dbReference type="Proteomes" id="UP001165341"/>
    </source>
</evidence>
<reference evidence="10" key="1">
    <citation type="submission" date="2022-03" db="EMBL/GenBank/DDBJ databases">
        <title>Cryobacterium sp. nov. strain ZS14-85, isolated from Antarctic soil.</title>
        <authorList>
            <person name="Li J."/>
            <person name="Niu G."/>
        </authorList>
    </citation>
    <scope>NUCLEOTIDE SEQUENCE</scope>
    <source>
        <strain evidence="10">ZS14-85</strain>
    </source>
</reference>
<evidence type="ECO:0000256" key="1">
    <source>
        <dbReference type="ARBA" id="ARBA00000757"/>
    </source>
</evidence>
<dbReference type="GO" id="GO:0008270">
    <property type="term" value="F:zinc ion binding"/>
    <property type="evidence" value="ECO:0007669"/>
    <property type="project" value="InterPro"/>
</dbReference>
<evidence type="ECO:0000256" key="3">
    <source>
        <dbReference type="ARBA" id="ARBA00011956"/>
    </source>
</evidence>
<comment type="catalytic activity">
    <reaction evidence="1">
        <text>D-mannose 6-phosphate = D-fructose 6-phosphate</text>
        <dbReference type="Rhea" id="RHEA:12356"/>
        <dbReference type="ChEBI" id="CHEBI:58735"/>
        <dbReference type="ChEBI" id="CHEBI:61527"/>
        <dbReference type="EC" id="5.3.1.8"/>
    </reaction>
</comment>
<dbReference type="EC" id="5.3.1.8" evidence="3"/>
<keyword evidence="5 8" id="KW-0862">Zinc</keyword>
<comment type="similarity">
    <text evidence="2">Belongs to the mannose-6-phosphate isomerase type 1 family.</text>
</comment>
<gene>
    <name evidence="10" type="primary">manA</name>
    <name evidence="10" type="ORF">MQH31_11425</name>
</gene>
<evidence type="ECO:0000256" key="2">
    <source>
        <dbReference type="ARBA" id="ARBA00010772"/>
    </source>
</evidence>
<dbReference type="InterPro" id="IPR046457">
    <property type="entry name" value="PMI_typeI_cat"/>
</dbReference>
<dbReference type="GO" id="GO:0004476">
    <property type="term" value="F:mannose-6-phosphate isomerase activity"/>
    <property type="evidence" value="ECO:0007669"/>
    <property type="project" value="UniProtKB-EC"/>
</dbReference>
<protein>
    <recommendedName>
        <fullName evidence="3">mannose-6-phosphate isomerase</fullName>
        <ecNumber evidence="3">5.3.1.8</ecNumber>
    </recommendedName>
</protein>
<evidence type="ECO:0000256" key="4">
    <source>
        <dbReference type="ARBA" id="ARBA00022723"/>
    </source>
</evidence>
<dbReference type="EMBL" id="JALGAR010000002">
    <property type="protein sequence ID" value="MCI4658419.1"/>
    <property type="molecule type" value="Genomic_DNA"/>
</dbReference>
<proteinExistence type="inferred from homology"/>
<dbReference type="AlphaFoldDB" id="A0AA41UHG8"/>
<evidence type="ECO:0000256" key="6">
    <source>
        <dbReference type="ARBA" id="ARBA00023235"/>
    </source>
</evidence>
<evidence type="ECO:0000256" key="8">
    <source>
        <dbReference type="PIRSR" id="PIRSR001480-2"/>
    </source>
</evidence>
<dbReference type="Gene3D" id="1.10.441.10">
    <property type="entry name" value="Phosphomannose Isomerase, domain 2"/>
    <property type="match status" value="1"/>
</dbReference>
<dbReference type="GO" id="GO:0005829">
    <property type="term" value="C:cytosol"/>
    <property type="evidence" value="ECO:0007669"/>
    <property type="project" value="TreeGrafter"/>
</dbReference>
<evidence type="ECO:0000256" key="7">
    <source>
        <dbReference type="PIRSR" id="PIRSR001480-1"/>
    </source>
</evidence>
<dbReference type="Pfam" id="PF20511">
    <property type="entry name" value="PMI_typeI_cat"/>
    <property type="match status" value="1"/>
</dbReference>
<feature type="domain" description="Phosphomannose isomerase type I catalytic" evidence="9">
    <location>
        <begin position="6"/>
        <end position="160"/>
    </location>
</feature>
<feature type="active site" evidence="7">
    <location>
        <position position="308"/>
    </location>
</feature>
<accession>A0AA41UHG8</accession>
<evidence type="ECO:0000259" key="9">
    <source>
        <dbReference type="Pfam" id="PF20511"/>
    </source>
</evidence>
<feature type="binding site" evidence="8">
    <location>
        <position position="143"/>
    </location>
    <ligand>
        <name>Zn(2+)</name>
        <dbReference type="ChEBI" id="CHEBI:29105"/>
    </ligand>
</feature>
<feature type="binding site" evidence="8">
    <location>
        <position position="106"/>
    </location>
    <ligand>
        <name>Zn(2+)</name>
        <dbReference type="ChEBI" id="CHEBI:29105"/>
    </ligand>
</feature>
<dbReference type="PIRSF" id="PIRSF001480">
    <property type="entry name" value="Mannose-6-phosphate_isomerase"/>
    <property type="match status" value="1"/>
</dbReference>
<dbReference type="SUPFAM" id="SSF51182">
    <property type="entry name" value="RmlC-like cupins"/>
    <property type="match status" value="1"/>
</dbReference>
<dbReference type="NCBIfam" id="TIGR00218">
    <property type="entry name" value="manA"/>
    <property type="match status" value="1"/>
</dbReference>
<dbReference type="InterPro" id="IPR011051">
    <property type="entry name" value="RmlC_Cupin_sf"/>
</dbReference>
<feature type="binding site" evidence="8">
    <location>
        <position position="108"/>
    </location>
    <ligand>
        <name>Zn(2+)</name>
        <dbReference type="ChEBI" id="CHEBI:29105"/>
    </ligand>
</feature>
<dbReference type="InterPro" id="IPR016305">
    <property type="entry name" value="Mannose-6-P_Isomerase"/>
</dbReference>
<name>A0AA41UHG8_9MICO</name>
<feature type="binding site" evidence="8">
    <location>
        <position position="289"/>
    </location>
    <ligand>
        <name>Zn(2+)</name>
        <dbReference type="ChEBI" id="CHEBI:29105"/>
    </ligand>
</feature>
<dbReference type="PRINTS" id="PR00714">
    <property type="entry name" value="MAN6PISMRASE"/>
</dbReference>
<dbReference type="InterPro" id="IPR001250">
    <property type="entry name" value="Man6P_Isoase-1"/>
</dbReference>
<dbReference type="GO" id="GO:0009298">
    <property type="term" value="P:GDP-mannose biosynthetic process"/>
    <property type="evidence" value="ECO:0007669"/>
    <property type="project" value="InterPro"/>
</dbReference>
<dbReference type="Proteomes" id="UP001165341">
    <property type="component" value="Unassembled WGS sequence"/>
</dbReference>
<evidence type="ECO:0000313" key="10">
    <source>
        <dbReference type="EMBL" id="MCI4658419.1"/>
    </source>
</evidence>
<dbReference type="Gene3D" id="2.60.120.10">
    <property type="entry name" value="Jelly Rolls"/>
    <property type="match status" value="2"/>
</dbReference>
<dbReference type="CDD" id="cd07011">
    <property type="entry name" value="cupin_PMI_type_I_N"/>
    <property type="match status" value="1"/>
</dbReference>